<reference evidence="4" key="2">
    <citation type="submission" date="2017-02" db="EMBL/GenBank/DDBJ databases">
        <title>Sunflower complete genome.</title>
        <authorList>
            <person name="Langlade N."/>
            <person name="Munos S."/>
        </authorList>
    </citation>
    <scope>NUCLEOTIDE SEQUENCE [LARGE SCALE GENOMIC DNA]</scope>
    <source>
        <tissue evidence="4">Leaves</tissue>
    </source>
</reference>
<dbReference type="PANTHER" id="PTHR33595">
    <property type="entry name" value="VON WILLEBRAND FACTOR A DOMAIN PROTEIN"/>
    <property type="match status" value="1"/>
</dbReference>
<feature type="region of interest" description="Disordered" evidence="1">
    <location>
        <begin position="43"/>
        <end position="95"/>
    </location>
</feature>
<keyword evidence="5" id="KW-1185">Reference proteome</keyword>
<accession>A0A251URS6</accession>
<dbReference type="InterPro" id="IPR057710">
    <property type="entry name" value="DUF7950"/>
</dbReference>
<dbReference type="Pfam" id="PF25821">
    <property type="entry name" value="DUF7950"/>
    <property type="match status" value="1"/>
</dbReference>
<sequence length="318" mass="34730">MDGRGGGCIARYSGSNSRYGEITYGMSKVERIMLKFTPIAPKPMAAGSGSSCSTVEHSDGSGRTPRRKRRYVRVNNNNNNNKKNNNNTSPVSKKRKLSNNHNIINSSGVHGGDTVVTLALMPETPERKENSPATSSPSEKQDVLFSGTTVNNKKPSQVLLSFNSMQSTARDGHVIASPKPQKLMVTSLVTVECVTATWMNGDGVGLTDQARILSMEMDTCPSFITNSRDTVVWTNKAYREMITGSDNYSDEMVMVVVKKFNRVTLPVCHPAFTCTVKVTWGADRATAVTAPCDVWRLCNGGYAWRLDVKAALSLGRYS</sequence>
<proteinExistence type="predicted"/>
<evidence type="ECO:0000313" key="4">
    <source>
        <dbReference type="EMBL" id="OTG26077.1"/>
    </source>
</evidence>
<evidence type="ECO:0000259" key="2">
    <source>
        <dbReference type="Pfam" id="PF25821"/>
    </source>
</evidence>
<dbReference type="EMBL" id="CM007894">
    <property type="protein sequence ID" value="OTG26077.1"/>
    <property type="molecule type" value="Genomic_DNA"/>
</dbReference>
<reference evidence="3" key="3">
    <citation type="submission" date="2020-06" db="EMBL/GenBank/DDBJ databases">
        <title>Helianthus annuus Genome sequencing and assembly Release 2.</title>
        <authorList>
            <person name="Gouzy J."/>
            <person name="Langlade N."/>
            <person name="Munos S."/>
        </authorList>
    </citation>
    <scope>NUCLEOTIDE SEQUENCE</scope>
    <source>
        <tissue evidence="3">Leaves</tissue>
    </source>
</reference>
<dbReference type="Proteomes" id="UP000215914">
    <property type="component" value="Chromosome 5"/>
</dbReference>
<feature type="compositionally biased region" description="Low complexity" evidence="1">
    <location>
        <begin position="73"/>
        <end position="87"/>
    </location>
</feature>
<organism evidence="4 5">
    <name type="scientific">Helianthus annuus</name>
    <name type="common">Common sunflower</name>
    <dbReference type="NCBI Taxonomy" id="4232"/>
    <lineage>
        <taxon>Eukaryota</taxon>
        <taxon>Viridiplantae</taxon>
        <taxon>Streptophyta</taxon>
        <taxon>Embryophyta</taxon>
        <taxon>Tracheophyta</taxon>
        <taxon>Spermatophyta</taxon>
        <taxon>Magnoliopsida</taxon>
        <taxon>eudicotyledons</taxon>
        <taxon>Gunneridae</taxon>
        <taxon>Pentapetalae</taxon>
        <taxon>asterids</taxon>
        <taxon>campanulids</taxon>
        <taxon>Asterales</taxon>
        <taxon>Asteraceae</taxon>
        <taxon>Asteroideae</taxon>
        <taxon>Heliantheae alliance</taxon>
        <taxon>Heliantheae</taxon>
        <taxon>Helianthus</taxon>
    </lineage>
</organism>
<protein>
    <recommendedName>
        <fullName evidence="2">DUF7950 domain-containing protein</fullName>
    </recommendedName>
</protein>
<name>A0A251URS6_HELAN</name>
<dbReference type="Gramene" id="mRNA:HanXRQr2_Chr05g0228881">
    <property type="protein sequence ID" value="CDS:HanXRQr2_Chr05g0228881.1"/>
    <property type="gene ID" value="HanXRQr2_Chr05g0228881"/>
</dbReference>
<evidence type="ECO:0000313" key="3">
    <source>
        <dbReference type="EMBL" id="KAF5807024.1"/>
    </source>
</evidence>
<evidence type="ECO:0000313" key="5">
    <source>
        <dbReference type="Proteomes" id="UP000215914"/>
    </source>
</evidence>
<dbReference type="AlphaFoldDB" id="A0A251URS6"/>
<evidence type="ECO:0000256" key="1">
    <source>
        <dbReference type="SAM" id="MobiDB-lite"/>
    </source>
</evidence>
<feature type="domain" description="DUF7950" evidence="2">
    <location>
        <begin position="185"/>
        <end position="313"/>
    </location>
</feature>
<dbReference type="EMBL" id="MNCJ02000320">
    <property type="protein sequence ID" value="KAF5807024.1"/>
    <property type="molecule type" value="Genomic_DNA"/>
</dbReference>
<dbReference type="OMA" id="CRKESFG"/>
<reference evidence="3 5" key="1">
    <citation type="journal article" date="2017" name="Nature">
        <title>The sunflower genome provides insights into oil metabolism, flowering and Asterid evolution.</title>
        <authorList>
            <person name="Badouin H."/>
            <person name="Gouzy J."/>
            <person name="Grassa C.J."/>
            <person name="Murat F."/>
            <person name="Staton S.E."/>
            <person name="Cottret L."/>
            <person name="Lelandais-Briere C."/>
            <person name="Owens G.L."/>
            <person name="Carrere S."/>
            <person name="Mayjonade B."/>
            <person name="Legrand L."/>
            <person name="Gill N."/>
            <person name="Kane N.C."/>
            <person name="Bowers J.E."/>
            <person name="Hubner S."/>
            <person name="Bellec A."/>
            <person name="Berard A."/>
            <person name="Berges H."/>
            <person name="Blanchet N."/>
            <person name="Boniface M.C."/>
            <person name="Brunel D."/>
            <person name="Catrice O."/>
            <person name="Chaidir N."/>
            <person name="Claudel C."/>
            <person name="Donnadieu C."/>
            <person name="Faraut T."/>
            <person name="Fievet G."/>
            <person name="Helmstetter N."/>
            <person name="King M."/>
            <person name="Knapp S.J."/>
            <person name="Lai Z."/>
            <person name="Le Paslier M.C."/>
            <person name="Lippi Y."/>
            <person name="Lorenzon L."/>
            <person name="Mandel J.R."/>
            <person name="Marage G."/>
            <person name="Marchand G."/>
            <person name="Marquand E."/>
            <person name="Bret-Mestries E."/>
            <person name="Morien E."/>
            <person name="Nambeesan S."/>
            <person name="Nguyen T."/>
            <person name="Pegot-Espagnet P."/>
            <person name="Pouilly N."/>
            <person name="Raftis F."/>
            <person name="Sallet E."/>
            <person name="Schiex T."/>
            <person name="Thomas J."/>
            <person name="Vandecasteele C."/>
            <person name="Vares D."/>
            <person name="Vear F."/>
            <person name="Vautrin S."/>
            <person name="Crespi M."/>
            <person name="Mangin B."/>
            <person name="Burke J.M."/>
            <person name="Salse J."/>
            <person name="Munos S."/>
            <person name="Vincourt P."/>
            <person name="Rieseberg L.H."/>
            <person name="Langlade N.B."/>
        </authorList>
    </citation>
    <scope>NUCLEOTIDE SEQUENCE [LARGE SCALE GENOMIC DNA]</scope>
    <source>
        <strain evidence="5">cv. SF193</strain>
        <tissue evidence="3">Leaves</tissue>
    </source>
</reference>
<dbReference type="InParanoid" id="A0A251URS6"/>
<gene>
    <name evidence="4" type="ORF">HannXRQ_Chr05g0154661</name>
    <name evidence="3" type="ORF">HanXRQr2_Chr05g0228881</name>
</gene>
<dbReference type="PANTHER" id="PTHR33595:SF7">
    <property type="entry name" value="OS12G0242500 PROTEIN"/>
    <property type="match status" value="1"/>
</dbReference>